<dbReference type="AlphaFoldDB" id="A0A8S1UHB5"/>
<dbReference type="EMBL" id="CAJJDP010000045">
    <property type="protein sequence ID" value="CAD8164408.1"/>
    <property type="molecule type" value="Genomic_DNA"/>
</dbReference>
<organism evidence="1 2">
    <name type="scientific">Paramecium octaurelia</name>
    <dbReference type="NCBI Taxonomy" id="43137"/>
    <lineage>
        <taxon>Eukaryota</taxon>
        <taxon>Sar</taxon>
        <taxon>Alveolata</taxon>
        <taxon>Ciliophora</taxon>
        <taxon>Intramacronucleata</taxon>
        <taxon>Oligohymenophorea</taxon>
        <taxon>Peniculida</taxon>
        <taxon>Parameciidae</taxon>
        <taxon>Paramecium</taxon>
    </lineage>
</organism>
<sequence>MMINCHKKIEIHPFSFLTQTEQLDQETCSFQCTNQLKQILKNSSQLFDDYCVPKMLQISETYNNMYKIFVYKESLGRRYIQIKYLRMKIHKIYQNWSSRFMNNKLQ</sequence>
<reference evidence="1" key="1">
    <citation type="submission" date="2021-01" db="EMBL/GenBank/DDBJ databases">
        <authorList>
            <consortium name="Genoscope - CEA"/>
            <person name="William W."/>
        </authorList>
    </citation>
    <scope>NUCLEOTIDE SEQUENCE</scope>
</reference>
<dbReference type="Proteomes" id="UP000683925">
    <property type="component" value="Unassembled WGS sequence"/>
</dbReference>
<gene>
    <name evidence="1" type="ORF">POCTA_138.1.T0450038</name>
</gene>
<keyword evidence="2" id="KW-1185">Reference proteome</keyword>
<comment type="caution">
    <text evidence="1">The sequence shown here is derived from an EMBL/GenBank/DDBJ whole genome shotgun (WGS) entry which is preliminary data.</text>
</comment>
<accession>A0A8S1UHB5</accession>
<evidence type="ECO:0000313" key="1">
    <source>
        <dbReference type="EMBL" id="CAD8164408.1"/>
    </source>
</evidence>
<proteinExistence type="predicted"/>
<name>A0A8S1UHB5_PAROT</name>
<protein>
    <submittedName>
        <fullName evidence="1">Uncharacterized protein</fullName>
    </submittedName>
</protein>
<evidence type="ECO:0000313" key="2">
    <source>
        <dbReference type="Proteomes" id="UP000683925"/>
    </source>
</evidence>